<dbReference type="EMBL" id="AK026292">
    <property type="protein sequence ID" value="BAB15434.1"/>
    <property type="molecule type" value="mRNA"/>
</dbReference>
<name>Q9H632_HUMAN</name>
<dbReference type="IntAct" id="Q9H632">
    <property type="interactions" value="1"/>
</dbReference>
<evidence type="ECO:0000256" key="1">
    <source>
        <dbReference type="SAM" id="MobiDB-lite"/>
    </source>
</evidence>
<organism evidence="2">
    <name type="scientific">Homo sapiens</name>
    <name type="common">Human</name>
    <dbReference type="NCBI Taxonomy" id="9606"/>
    <lineage>
        <taxon>Eukaryota</taxon>
        <taxon>Metazoa</taxon>
        <taxon>Chordata</taxon>
        <taxon>Craniata</taxon>
        <taxon>Vertebrata</taxon>
        <taxon>Euteleostomi</taxon>
        <taxon>Mammalia</taxon>
        <taxon>Eutheria</taxon>
        <taxon>Euarchontoglires</taxon>
        <taxon>Primates</taxon>
        <taxon>Haplorrhini</taxon>
        <taxon>Catarrhini</taxon>
        <taxon>Hominidae</taxon>
        <taxon>Homo</taxon>
    </lineage>
</organism>
<accession>Q9H632</accession>
<reference evidence="2" key="1">
    <citation type="submission" date="2000-08" db="EMBL/GenBank/DDBJ databases">
        <title>NEDO human cDNA sequencing project.</title>
        <authorList>
            <person name="Watanabe K."/>
            <person name="Kumagai A."/>
            <person name="Itakura S."/>
            <person name="Yamazaki M."/>
            <person name="Tashiro H."/>
            <person name="Ota T."/>
            <person name="Suzuki Y."/>
            <person name="Obayashi M."/>
            <person name="Nishi T."/>
            <person name="Shibahara T."/>
            <person name="Tanaka T."/>
            <person name="Nakamura Y."/>
            <person name="Isogai T."/>
            <person name="Sugano S."/>
        </authorList>
    </citation>
    <scope>NUCLEOTIDE SEQUENCE</scope>
    <source>
        <tissue evidence="2">Human small intestine</tissue>
    </source>
</reference>
<proteinExistence type="evidence at transcript level"/>
<evidence type="ECO:0000313" key="2">
    <source>
        <dbReference type="EMBL" id="BAB15434.1"/>
    </source>
</evidence>
<protein>
    <submittedName>
        <fullName evidence="2">cDNA: FLJ22639 fis, clone HSI06816</fullName>
    </submittedName>
</protein>
<feature type="region of interest" description="Disordered" evidence="1">
    <location>
        <begin position="116"/>
        <end position="163"/>
    </location>
</feature>
<feature type="compositionally biased region" description="Basic and acidic residues" evidence="1">
    <location>
        <begin position="119"/>
        <end position="143"/>
    </location>
</feature>
<sequence length="163" mass="18359">MWLVFHRPHPRPSWPLRAALGFGRRQSSLRCFPVLPSARPYVSANPTLRGGRLRQDPESETGVGDLPDPVTTLVLLHNRLPLAVTVGCLPSRCPTEKRALPWQGLLHCLAVDVEVGQESEEKTERREVEPTSEKRGGKFRWEVDGSEEFEQTPTVKESDLSKQ</sequence>
<feature type="region of interest" description="Disordered" evidence="1">
    <location>
        <begin position="46"/>
        <end position="66"/>
    </location>
</feature>
<dbReference type="AlphaFoldDB" id="Q9H632"/>